<gene>
    <name evidence="3" type="ORF">BN734_00501</name>
</gene>
<dbReference type="InterPro" id="IPR025748">
    <property type="entry name" value="PrcB_C_dom"/>
</dbReference>
<evidence type="ECO:0000259" key="2">
    <source>
        <dbReference type="Pfam" id="PF14343"/>
    </source>
</evidence>
<evidence type="ECO:0000313" key="3">
    <source>
        <dbReference type="EMBL" id="CCZ26583.1"/>
    </source>
</evidence>
<name>R5QDE6_9FIRM</name>
<feature type="domain" description="PrcB C-terminal" evidence="2">
    <location>
        <begin position="87"/>
        <end position="144"/>
    </location>
</feature>
<evidence type="ECO:0000256" key="1">
    <source>
        <dbReference type="SAM" id="MobiDB-lite"/>
    </source>
</evidence>
<feature type="region of interest" description="Disordered" evidence="1">
    <location>
        <begin position="153"/>
        <end position="175"/>
    </location>
</feature>
<organism evidence="3 4">
    <name type="scientific">[Ruminococcus] torques CAG:61</name>
    <dbReference type="NCBI Taxonomy" id="1263108"/>
    <lineage>
        <taxon>Bacteria</taxon>
        <taxon>Bacillati</taxon>
        <taxon>Bacillota</taxon>
        <taxon>Clostridia</taxon>
        <taxon>Lachnospirales</taxon>
        <taxon>Lachnospiraceae</taxon>
        <taxon>Mediterraneibacter</taxon>
    </lineage>
</organism>
<reference evidence="3" key="1">
    <citation type="submission" date="2012-11" db="EMBL/GenBank/DDBJ databases">
        <title>Dependencies among metagenomic species, viruses, plasmids and units of genetic variation.</title>
        <authorList>
            <person name="Nielsen H.B."/>
            <person name="Almeida M."/>
            <person name="Juncker A.S."/>
            <person name="Rasmussen S."/>
            <person name="Li J."/>
            <person name="Sunagawa S."/>
            <person name="Plichta D."/>
            <person name="Gautier L."/>
            <person name="Le Chatelier E."/>
            <person name="Peletier E."/>
            <person name="Bonde I."/>
            <person name="Nielsen T."/>
            <person name="Manichanh C."/>
            <person name="Arumugam M."/>
            <person name="Batto J."/>
            <person name="Santos M.B.Q.D."/>
            <person name="Blom N."/>
            <person name="Borruel N."/>
            <person name="Burgdorf K.S."/>
            <person name="Boumezbeur F."/>
            <person name="Casellas F."/>
            <person name="Dore J."/>
            <person name="Guarner F."/>
            <person name="Hansen T."/>
            <person name="Hildebrand F."/>
            <person name="Kaas R.S."/>
            <person name="Kennedy S."/>
            <person name="Kristiansen K."/>
            <person name="Kultima J.R."/>
            <person name="Leonard P."/>
            <person name="Levenez F."/>
            <person name="Lund O."/>
            <person name="Moumen B."/>
            <person name="Le Paslier D."/>
            <person name="Pons N."/>
            <person name="Pedersen O."/>
            <person name="Prifti E."/>
            <person name="Qin J."/>
            <person name="Raes J."/>
            <person name="Tap J."/>
            <person name="Tims S."/>
            <person name="Ussery D.W."/>
            <person name="Yamada T."/>
            <person name="MetaHit consortium"/>
            <person name="Renault P."/>
            <person name="Sicheritz-Ponten T."/>
            <person name="Bork P."/>
            <person name="Wang J."/>
            <person name="Brunak S."/>
            <person name="Ehrlich S.D."/>
        </authorList>
    </citation>
    <scope>NUCLEOTIDE SEQUENCE [LARGE SCALE GENOMIC DNA]</scope>
</reference>
<evidence type="ECO:0000313" key="4">
    <source>
        <dbReference type="Proteomes" id="UP000017998"/>
    </source>
</evidence>
<dbReference type="EMBL" id="CAZS010000126">
    <property type="protein sequence ID" value="CCZ26583.1"/>
    <property type="molecule type" value="Genomic_DNA"/>
</dbReference>
<proteinExistence type="predicted"/>
<comment type="caution">
    <text evidence="3">The sequence shown here is derived from an EMBL/GenBank/DDBJ whole genome shotgun (WGS) entry which is preliminary data.</text>
</comment>
<dbReference type="Proteomes" id="UP000017998">
    <property type="component" value="Unassembled WGS sequence"/>
</dbReference>
<sequence>MDRGYAKRKLLKKDTQKAAVFGAVLICAAAFTAALTGCVSTQAETEKIRDMKYEVIEEEDIPQSLREMIKGGEKKPFRITYSDQGFLYIAQGYEVQPTTGYSVEVKELYETETAVCIKTTLIGPKKGEEKEKAETYPYIVVQTEDVKKMFCLSEEEKDGSDEKNSSLYTGGKNRF</sequence>
<accession>R5QDE6</accession>
<dbReference type="Pfam" id="PF14343">
    <property type="entry name" value="PrcB_C"/>
    <property type="match status" value="1"/>
</dbReference>
<protein>
    <recommendedName>
        <fullName evidence="2">PrcB C-terminal domain-containing protein</fullName>
    </recommendedName>
</protein>
<dbReference type="AlphaFoldDB" id="R5QDE6"/>